<dbReference type="RefSeq" id="YP_009302724.1">
    <property type="nucleotide sequence ID" value="NC_031246.1"/>
</dbReference>
<dbReference type="KEGG" id="vg:29124260"/>
<dbReference type="EMBL" id="KU666550">
    <property type="protein sequence ID" value="AMQ66449.1"/>
    <property type="molecule type" value="Genomic_DNA"/>
</dbReference>
<name>A0A142F0Z2_BPK71</name>
<dbReference type="OrthoDB" id="23740at10239"/>
<organismHost>
    <name type="scientific">Klebsiella pneumoniae</name>
    <dbReference type="NCBI Taxonomy" id="573"/>
</organismHost>
<proteinExistence type="predicted"/>
<evidence type="ECO:0000313" key="2">
    <source>
        <dbReference type="Proteomes" id="UP000202850"/>
    </source>
</evidence>
<sequence length="73" mass="8017">MSIKPGSIVELMDLGPEPIDPRYAAYFTPGTRHTVLFFDPVTGEIELSYPGLVVSKPGDGITFFPGEYKLIVE</sequence>
<dbReference type="Proteomes" id="UP000202850">
    <property type="component" value="Segment"/>
</dbReference>
<reference evidence="1" key="1">
    <citation type="submission" date="2016-02" db="EMBL/GenBank/DDBJ databases">
        <title>Complete genome sequence of bacteriophage vB_KpnP_KpV71 lytic for Klebsiella pneumoniae.</title>
        <authorList>
            <person name="Komisarova E.V."/>
            <person name="Krasilnikova V.M."/>
            <person name="Kislichkina A.A."/>
            <person name="Myakinina V.P."/>
            <person name="Volozhantsev N.V."/>
        </authorList>
    </citation>
    <scope>NUCLEOTIDE SEQUENCE [LARGE SCALE GENOMIC DNA]</scope>
</reference>
<protein>
    <submittedName>
        <fullName evidence="1">Uncharacterized protein</fullName>
    </submittedName>
</protein>
<gene>
    <name evidence="1" type="ORF">kpv71_20</name>
</gene>
<accession>A0A142F0Z2</accession>
<evidence type="ECO:0000313" key="1">
    <source>
        <dbReference type="EMBL" id="AMQ66449.1"/>
    </source>
</evidence>
<dbReference type="GeneID" id="29124260"/>
<organism evidence="1 2">
    <name type="scientific">Klebsiella phage KpV71</name>
    <name type="common">Bacteriophage KpV71</name>
    <dbReference type="NCBI Taxonomy" id="1796998"/>
    <lineage>
        <taxon>Viruses</taxon>
        <taxon>Duplodnaviria</taxon>
        <taxon>Heunggongvirae</taxon>
        <taxon>Uroviricota</taxon>
        <taxon>Caudoviricetes</taxon>
        <taxon>Autographivirales</taxon>
        <taxon>Autoscriptoviridae</taxon>
        <taxon>Slopekvirinae</taxon>
        <taxon>Drulisvirus</taxon>
        <taxon>Drulisvirus KpV71</taxon>
    </lineage>
</organism>
<keyword evidence="2" id="KW-1185">Reference proteome</keyword>